<dbReference type="RefSeq" id="WP_099649302.1">
    <property type="nucleotide sequence ID" value="NZ_CAJGAB010000074.1"/>
</dbReference>
<sequence>MDINPLKEAGADPALLDGWLDRAELARQLALSVDTLQRWETRRVGPPCVRVGRKVLYRKEAVRDWLKEQEARKTGQHKAVAGRR</sequence>
<dbReference type="Proteomes" id="UP000229314">
    <property type="component" value="Chromosome"/>
</dbReference>
<dbReference type="AlphaFoldDB" id="A0A2D2C1W8"/>
<protein>
    <submittedName>
        <fullName evidence="2">Transcriptional regulator</fullName>
    </submittedName>
</protein>
<dbReference type="InterPro" id="IPR041657">
    <property type="entry name" value="HTH_17"/>
</dbReference>
<dbReference type="Gene3D" id="1.10.10.10">
    <property type="entry name" value="Winged helix-like DNA-binding domain superfamily/Winged helix DNA-binding domain"/>
    <property type="match status" value="1"/>
</dbReference>
<dbReference type="GeneID" id="78898435"/>
<dbReference type="EMBL" id="CP024422">
    <property type="protein sequence ID" value="ATQ56502.1"/>
    <property type="molecule type" value="Genomic_DNA"/>
</dbReference>
<evidence type="ECO:0000313" key="2">
    <source>
        <dbReference type="EMBL" id="ATQ56502.1"/>
    </source>
</evidence>
<accession>A0A2D2C1W8</accession>
<proteinExistence type="predicted"/>
<dbReference type="InterPro" id="IPR009061">
    <property type="entry name" value="DNA-bd_dom_put_sf"/>
</dbReference>
<name>A0A2D2C1W8_9RHOB</name>
<reference evidence="2 3" key="1">
    <citation type="submission" date="2017-10" db="EMBL/GenBank/DDBJ databases">
        <title>Complete genome sequence of Paracoccus yeei TT13 isolated from human skin.</title>
        <authorList>
            <person name="Lee K."/>
            <person name="Lim J.Y."/>
            <person name="Hwang I."/>
        </authorList>
    </citation>
    <scope>NUCLEOTIDE SEQUENCE [LARGE SCALE GENOMIC DNA]</scope>
    <source>
        <strain evidence="2 3">TT13</strain>
    </source>
</reference>
<dbReference type="Pfam" id="PF12728">
    <property type="entry name" value="HTH_17"/>
    <property type="match status" value="1"/>
</dbReference>
<organism evidence="2 3">
    <name type="scientific">Paracoccus yeei</name>
    <dbReference type="NCBI Taxonomy" id="147645"/>
    <lineage>
        <taxon>Bacteria</taxon>
        <taxon>Pseudomonadati</taxon>
        <taxon>Pseudomonadota</taxon>
        <taxon>Alphaproteobacteria</taxon>
        <taxon>Rhodobacterales</taxon>
        <taxon>Paracoccaceae</taxon>
        <taxon>Paracoccus</taxon>
    </lineage>
</organism>
<dbReference type="InterPro" id="IPR036388">
    <property type="entry name" value="WH-like_DNA-bd_sf"/>
</dbReference>
<evidence type="ECO:0000313" key="3">
    <source>
        <dbReference type="Proteomes" id="UP000229314"/>
    </source>
</evidence>
<gene>
    <name evidence="2" type="ORF">PYTT13_12290</name>
</gene>
<feature type="domain" description="Helix-turn-helix" evidence="1">
    <location>
        <begin position="19"/>
        <end position="69"/>
    </location>
</feature>
<dbReference type="SUPFAM" id="SSF46955">
    <property type="entry name" value="Putative DNA-binding domain"/>
    <property type="match status" value="1"/>
</dbReference>
<evidence type="ECO:0000259" key="1">
    <source>
        <dbReference type="Pfam" id="PF12728"/>
    </source>
</evidence>